<evidence type="ECO:0000256" key="5">
    <source>
        <dbReference type="ARBA" id="ARBA00023157"/>
    </source>
</evidence>
<dbReference type="Ensembl" id="ENSSBOT00000049307.1">
    <property type="protein sequence ID" value="ENSSBOP00000032406.1"/>
    <property type="gene ID" value="ENSSBOG00000032385.1"/>
</dbReference>
<dbReference type="FunFam" id="2.60.40.10:FF:000049">
    <property type="entry name" value="Leukocyte immunoglobulin-like receptor subfamily B member 1"/>
    <property type="match status" value="1"/>
</dbReference>
<evidence type="ECO:0000256" key="6">
    <source>
        <dbReference type="ARBA" id="ARBA00023170"/>
    </source>
</evidence>
<dbReference type="InterPro" id="IPR003599">
    <property type="entry name" value="Ig_sub"/>
</dbReference>
<proteinExistence type="inferred from homology"/>
<reference evidence="10" key="1">
    <citation type="submission" date="2025-08" db="UniProtKB">
        <authorList>
            <consortium name="Ensembl"/>
        </authorList>
    </citation>
    <scope>IDENTIFICATION</scope>
</reference>
<evidence type="ECO:0000313" key="10">
    <source>
        <dbReference type="Ensembl" id="ENSSBOP00000032406.1"/>
    </source>
</evidence>
<dbReference type="GO" id="GO:0002764">
    <property type="term" value="P:immune response-regulating signaling pathway"/>
    <property type="evidence" value="ECO:0007669"/>
    <property type="project" value="TreeGrafter"/>
</dbReference>
<accession>A0A2K6UKL4</accession>
<dbReference type="Proteomes" id="UP000233220">
    <property type="component" value="Unplaced"/>
</dbReference>
<evidence type="ECO:0000259" key="9">
    <source>
        <dbReference type="SMART" id="SM00409"/>
    </source>
</evidence>
<dbReference type="GeneTree" id="ENSGT01150000286974"/>
<evidence type="ECO:0000256" key="8">
    <source>
        <dbReference type="ARBA" id="ARBA00023319"/>
    </source>
</evidence>
<dbReference type="Pfam" id="PF00047">
    <property type="entry name" value="ig"/>
    <property type="match status" value="2"/>
</dbReference>
<evidence type="ECO:0000256" key="3">
    <source>
        <dbReference type="ARBA" id="ARBA00022729"/>
    </source>
</evidence>
<reference evidence="10" key="2">
    <citation type="submission" date="2025-09" db="UniProtKB">
        <authorList>
            <consortium name="Ensembl"/>
        </authorList>
    </citation>
    <scope>IDENTIFICATION</scope>
</reference>
<dbReference type="InterPro" id="IPR036179">
    <property type="entry name" value="Ig-like_dom_sf"/>
</dbReference>
<dbReference type="SMART" id="SM00409">
    <property type="entry name" value="IG"/>
    <property type="match status" value="2"/>
</dbReference>
<comment type="similarity">
    <text evidence="2">Belongs to the immunoglobulin superfamily.</text>
</comment>
<dbReference type="PANTHER" id="PTHR11738:SF177">
    <property type="entry name" value="KILLER CELL IMMUNOGLOBULIN-LIKE RECEPTOR 3DL3"/>
    <property type="match status" value="1"/>
</dbReference>
<keyword evidence="5" id="KW-1015">Disulfide bond</keyword>
<feature type="domain" description="Immunoglobulin" evidence="9">
    <location>
        <begin position="34"/>
        <end position="123"/>
    </location>
</feature>
<evidence type="ECO:0000256" key="7">
    <source>
        <dbReference type="ARBA" id="ARBA00023180"/>
    </source>
</evidence>
<organism evidence="10 11">
    <name type="scientific">Saimiri boliviensis boliviensis</name>
    <name type="common">Bolivian squirrel monkey</name>
    <dbReference type="NCBI Taxonomy" id="39432"/>
    <lineage>
        <taxon>Eukaryota</taxon>
        <taxon>Metazoa</taxon>
        <taxon>Chordata</taxon>
        <taxon>Craniata</taxon>
        <taxon>Vertebrata</taxon>
        <taxon>Euteleostomi</taxon>
        <taxon>Mammalia</taxon>
        <taxon>Eutheria</taxon>
        <taxon>Euarchontoglires</taxon>
        <taxon>Primates</taxon>
        <taxon>Haplorrhini</taxon>
        <taxon>Platyrrhini</taxon>
        <taxon>Cebidae</taxon>
        <taxon>Saimiriinae</taxon>
        <taxon>Saimiri</taxon>
    </lineage>
</organism>
<dbReference type="AlphaFoldDB" id="A0A2K6UKL4"/>
<keyword evidence="4" id="KW-0677">Repeat</keyword>
<keyword evidence="7" id="KW-0325">Glycoprotein</keyword>
<feature type="domain" description="Immunoglobulin" evidence="9">
    <location>
        <begin position="134"/>
        <end position="221"/>
    </location>
</feature>
<dbReference type="FunFam" id="2.60.40.10:FF:000033">
    <property type="entry name" value="Killer cell immunoglobulin-like receptor"/>
    <property type="match status" value="1"/>
</dbReference>
<dbReference type="InterPro" id="IPR050412">
    <property type="entry name" value="Ig-like_Receptors_ImmuneReg"/>
</dbReference>
<evidence type="ECO:0000313" key="11">
    <source>
        <dbReference type="Proteomes" id="UP000233220"/>
    </source>
</evidence>
<dbReference type="GO" id="GO:0005886">
    <property type="term" value="C:plasma membrane"/>
    <property type="evidence" value="ECO:0007669"/>
    <property type="project" value="UniProtKB-SubCell"/>
</dbReference>
<keyword evidence="3" id="KW-0732">Signal</keyword>
<keyword evidence="8" id="KW-0393">Immunoglobulin domain</keyword>
<evidence type="ECO:0000256" key="2">
    <source>
        <dbReference type="ARBA" id="ARBA00008637"/>
    </source>
</evidence>
<comment type="subcellular location">
    <subcellularLocation>
        <location evidence="1">Cell membrane</location>
        <topology evidence="1">Single-pass type I membrane protein</topology>
    </subcellularLocation>
</comment>
<dbReference type="STRING" id="39432.ENSSBOP00000032406"/>
<dbReference type="InterPro" id="IPR013783">
    <property type="entry name" value="Ig-like_fold"/>
</dbReference>
<keyword evidence="6" id="KW-0675">Receptor</keyword>
<dbReference type="OMA" id="RRSPHEW"/>
<dbReference type="PANTHER" id="PTHR11738">
    <property type="entry name" value="MHC CLASS I NK CELL RECEPTOR"/>
    <property type="match status" value="1"/>
</dbReference>
<dbReference type="SUPFAM" id="SSF48726">
    <property type="entry name" value="Immunoglobulin"/>
    <property type="match status" value="2"/>
</dbReference>
<keyword evidence="11" id="KW-1185">Reference proteome</keyword>
<sequence>MALTVVSMACVGFFLVHGVWTQKGFHRKPSLQALPGPLVKSGETVILQCWSDIMFEHFLLHRKGISEDLLHLVGEPCDGGSQANFSIDPMKPGLPGTYRCYGSVTQSLYEWSAPSDPVDIVMTGRYGKPSLSAQPGPRVQAGENVTLSCSSWSSFDVYHLSRDGEAPELRLPAVRSVNGTFQAHFPLGPVTHGGTYTCFGSLSNSSYRWSAPSDPLSVSVT</sequence>
<protein>
    <recommendedName>
        <fullName evidence="9">Immunoglobulin domain-containing protein</fullName>
    </recommendedName>
</protein>
<dbReference type="InterPro" id="IPR013151">
    <property type="entry name" value="Immunoglobulin_dom"/>
</dbReference>
<dbReference type="Gene3D" id="2.60.40.10">
    <property type="entry name" value="Immunoglobulins"/>
    <property type="match status" value="2"/>
</dbReference>
<name>A0A2K6UKL4_SAIBB</name>
<evidence type="ECO:0000256" key="4">
    <source>
        <dbReference type="ARBA" id="ARBA00022737"/>
    </source>
</evidence>
<evidence type="ECO:0000256" key="1">
    <source>
        <dbReference type="ARBA" id="ARBA00004251"/>
    </source>
</evidence>